<gene>
    <name evidence="1" type="ORF">BDK51DRAFT_25741</name>
</gene>
<evidence type="ECO:0000313" key="2">
    <source>
        <dbReference type="Proteomes" id="UP000269721"/>
    </source>
</evidence>
<organism evidence="1 2">
    <name type="scientific">Blyttiomyces helicus</name>
    <dbReference type="NCBI Taxonomy" id="388810"/>
    <lineage>
        <taxon>Eukaryota</taxon>
        <taxon>Fungi</taxon>
        <taxon>Fungi incertae sedis</taxon>
        <taxon>Chytridiomycota</taxon>
        <taxon>Chytridiomycota incertae sedis</taxon>
        <taxon>Chytridiomycetes</taxon>
        <taxon>Chytridiomycetes incertae sedis</taxon>
        <taxon>Blyttiomyces</taxon>
    </lineage>
</organism>
<reference evidence="2" key="1">
    <citation type="journal article" date="2018" name="Nat. Microbiol.">
        <title>Leveraging single-cell genomics to expand the fungal tree of life.</title>
        <authorList>
            <person name="Ahrendt S.R."/>
            <person name="Quandt C.A."/>
            <person name="Ciobanu D."/>
            <person name="Clum A."/>
            <person name="Salamov A."/>
            <person name="Andreopoulos B."/>
            <person name="Cheng J.F."/>
            <person name="Woyke T."/>
            <person name="Pelin A."/>
            <person name="Henrissat B."/>
            <person name="Reynolds N.K."/>
            <person name="Benny G.L."/>
            <person name="Smith M.E."/>
            <person name="James T.Y."/>
            <person name="Grigoriev I.V."/>
        </authorList>
    </citation>
    <scope>NUCLEOTIDE SEQUENCE [LARGE SCALE GENOMIC DNA]</scope>
</reference>
<dbReference type="AlphaFoldDB" id="A0A4P9W905"/>
<accession>A0A4P9W905</accession>
<protein>
    <submittedName>
        <fullName evidence="1">Uncharacterized protein</fullName>
    </submittedName>
</protein>
<dbReference type="EMBL" id="KZ996434">
    <property type="protein sequence ID" value="RKO88864.1"/>
    <property type="molecule type" value="Genomic_DNA"/>
</dbReference>
<dbReference type="Proteomes" id="UP000269721">
    <property type="component" value="Unassembled WGS sequence"/>
</dbReference>
<evidence type="ECO:0000313" key="1">
    <source>
        <dbReference type="EMBL" id="RKO88864.1"/>
    </source>
</evidence>
<keyword evidence="2" id="KW-1185">Reference proteome</keyword>
<sequence>MVLEQEIISVDASADEILADTRQTRTGSLWPSVTELQRLRDAQAMVVQNLIAEIDTHMKVVQDHFAEREAHAMAVEDILAERAAHAGVVADLAAEREAHTVIVWERLVERNAMIAEEDAERAYKEKAQEVLVQKMEKQELEGRWVSWLAPFRVVKKKEAAEKEYVIRPSTCTCMGPTWFLKQDSYPVLGSVGMMRMVSRMLMN</sequence>
<proteinExistence type="predicted"/>
<name>A0A4P9W905_9FUNG</name>